<feature type="transmembrane region" description="Helical" evidence="8">
    <location>
        <begin position="12"/>
        <end position="30"/>
    </location>
</feature>
<sequence>MKPHLKVTPNDLLLTLTGTIGGAFTAYITLKNTSSKPVCFVVRTTDQENCIVDPYSGLLRQGESQRITVMMPPFEKIPPAAKFMVRSCKTSSWFIPAGDIQDFESIFKNADPSKICCNFFMAAFIAIKKPSSETVEVIRLRQEMTEARRDLNEAHGEIGESRATHSNDVNNIHQELTEARQKIEENHWSHLKTVKEIHQEMTEARRELIEARREIEESRVAHSQARFQCEICLEEFTDVAGNRALKVLREFLTGLVKS</sequence>
<dbReference type="InterPro" id="IPR000535">
    <property type="entry name" value="MSP_dom"/>
</dbReference>
<reference evidence="10 11" key="1">
    <citation type="submission" date="2019-12" db="EMBL/GenBank/DDBJ databases">
        <title>Chromosome-level assembly of the Caenorhabditis remanei genome.</title>
        <authorList>
            <person name="Teterina A.A."/>
            <person name="Willis J.H."/>
            <person name="Phillips P.C."/>
        </authorList>
    </citation>
    <scope>NUCLEOTIDE SEQUENCE [LARGE SCALE GENOMIC DNA]</scope>
    <source>
        <strain evidence="10 11">PX506</strain>
        <tissue evidence="10">Whole organism</tissue>
    </source>
</reference>
<dbReference type="GO" id="GO:0005789">
    <property type="term" value="C:endoplasmic reticulum membrane"/>
    <property type="evidence" value="ECO:0007669"/>
    <property type="project" value="InterPro"/>
</dbReference>
<dbReference type="AlphaFoldDB" id="A0A6A5H896"/>
<dbReference type="InterPro" id="IPR008962">
    <property type="entry name" value="PapD-like_sf"/>
</dbReference>
<dbReference type="GO" id="GO:0005886">
    <property type="term" value="C:plasma membrane"/>
    <property type="evidence" value="ECO:0007669"/>
    <property type="project" value="TreeGrafter"/>
</dbReference>
<dbReference type="GO" id="GO:0061817">
    <property type="term" value="P:endoplasmic reticulum-plasma membrane tethering"/>
    <property type="evidence" value="ECO:0007669"/>
    <property type="project" value="TreeGrafter"/>
</dbReference>
<dbReference type="RefSeq" id="XP_053588146.1">
    <property type="nucleotide sequence ID" value="XM_053728569.1"/>
</dbReference>
<evidence type="ECO:0000256" key="6">
    <source>
        <dbReference type="RuleBase" id="RU003425"/>
    </source>
</evidence>
<keyword evidence="5 8" id="KW-0472">Membrane</keyword>
<evidence type="ECO:0000256" key="3">
    <source>
        <dbReference type="ARBA" id="ARBA00022692"/>
    </source>
</evidence>
<keyword evidence="3 8" id="KW-0812">Transmembrane</keyword>
<comment type="similarity">
    <text evidence="2">Belongs to the VAMP-associated protein (VAP) (TC 9.B.17) family.</text>
</comment>
<evidence type="ECO:0000259" key="9">
    <source>
        <dbReference type="PROSITE" id="PS50202"/>
    </source>
</evidence>
<evidence type="ECO:0000256" key="7">
    <source>
        <dbReference type="SAM" id="Coils"/>
    </source>
</evidence>
<dbReference type="Pfam" id="PF00635">
    <property type="entry name" value="Motile_Sperm"/>
    <property type="match status" value="1"/>
</dbReference>
<evidence type="ECO:0000313" key="11">
    <source>
        <dbReference type="Proteomes" id="UP000483820"/>
    </source>
</evidence>
<feature type="coiled-coil region" evidence="7">
    <location>
        <begin position="137"/>
        <end position="221"/>
    </location>
</feature>
<protein>
    <recommendedName>
        <fullName evidence="6">Major sperm protein</fullName>
    </recommendedName>
</protein>
<dbReference type="PANTHER" id="PTHR10809:SF6">
    <property type="entry name" value="AT11025P-RELATED"/>
    <property type="match status" value="1"/>
</dbReference>
<keyword evidence="6" id="KW-0963">Cytoplasm</keyword>
<keyword evidence="7" id="KW-0175">Coiled coil</keyword>
<evidence type="ECO:0000256" key="5">
    <source>
        <dbReference type="ARBA" id="ARBA00023136"/>
    </source>
</evidence>
<organism evidence="10 11">
    <name type="scientific">Caenorhabditis remanei</name>
    <name type="common">Caenorhabditis vulgaris</name>
    <dbReference type="NCBI Taxonomy" id="31234"/>
    <lineage>
        <taxon>Eukaryota</taxon>
        <taxon>Metazoa</taxon>
        <taxon>Ecdysozoa</taxon>
        <taxon>Nematoda</taxon>
        <taxon>Chromadorea</taxon>
        <taxon>Rhabditida</taxon>
        <taxon>Rhabditina</taxon>
        <taxon>Rhabditomorpha</taxon>
        <taxon>Rhabditoidea</taxon>
        <taxon>Rhabditidae</taxon>
        <taxon>Peloderinae</taxon>
        <taxon>Caenorhabditis</taxon>
    </lineage>
</organism>
<name>A0A6A5H896_CAERE</name>
<dbReference type="GeneID" id="78775255"/>
<dbReference type="InterPro" id="IPR013783">
    <property type="entry name" value="Ig-like_fold"/>
</dbReference>
<keyword evidence="4 8" id="KW-1133">Transmembrane helix</keyword>
<dbReference type="InterPro" id="IPR016763">
    <property type="entry name" value="VAP"/>
</dbReference>
<dbReference type="GO" id="GO:0033149">
    <property type="term" value="F:FFAT motif binding"/>
    <property type="evidence" value="ECO:0007669"/>
    <property type="project" value="TreeGrafter"/>
</dbReference>
<accession>A0A6A5H896</accession>
<dbReference type="KEGG" id="crq:GCK72_011611"/>
<evidence type="ECO:0000256" key="2">
    <source>
        <dbReference type="ARBA" id="ARBA00008932"/>
    </source>
</evidence>
<evidence type="ECO:0000256" key="1">
    <source>
        <dbReference type="ARBA" id="ARBA00004211"/>
    </source>
</evidence>
<dbReference type="PROSITE" id="PS50202">
    <property type="entry name" value="MSP"/>
    <property type="match status" value="1"/>
</dbReference>
<comment type="function">
    <text evidence="6">Central component in molecular interactions underlying sperm crawling. Forms an extensive filament system that extends from sperm villipoda, along the leading edge of the pseudopod.</text>
</comment>
<evidence type="ECO:0000256" key="4">
    <source>
        <dbReference type="ARBA" id="ARBA00022989"/>
    </source>
</evidence>
<proteinExistence type="inferred from homology"/>
<dbReference type="SUPFAM" id="SSF49354">
    <property type="entry name" value="PapD-like"/>
    <property type="match status" value="1"/>
</dbReference>
<comment type="caution">
    <text evidence="10">The sequence shown here is derived from an EMBL/GenBank/DDBJ whole genome shotgun (WGS) entry which is preliminary data.</text>
</comment>
<dbReference type="EMBL" id="WUAV01000003">
    <property type="protein sequence ID" value="KAF1763345.1"/>
    <property type="molecule type" value="Genomic_DNA"/>
</dbReference>
<dbReference type="Gene3D" id="2.60.40.10">
    <property type="entry name" value="Immunoglobulins"/>
    <property type="match status" value="1"/>
</dbReference>
<dbReference type="CTD" id="78775255"/>
<keyword evidence="6" id="KW-0206">Cytoskeleton</keyword>
<dbReference type="PANTHER" id="PTHR10809">
    <property type="entry name" value="VESICLE-ASSOCIATED MEMBRANE PROTEIN-ASSOCIATED PROTEIN"/>
    <property type="match status" value="1"/>
</dbReference>
<evidence type="ECO:0000256" key="8">
    <source>
        <dbReference type="SAM" id="Phobius"/>
    </source>
</evidence>
<dbReference type="Proteomes" id="UP000483820">
    <property type="component" value="Chromosome III"/>
</dbReference>
<dbReference type="GO" id="GO:0090158">
    <property type="term" value="P:endoplasmic reticulum membrane organization"/>
    <property type="evidence" value="ECO:0007669"/>
    <property type="project" value="TreeGrafter"/>
</dbReference>
<evidence type="ECO:0000313" key="10">
    <source>
        <dbReference type="EMBL" id="KAF1763345.1"/>
    </source>
</evidence>
<comment type="subcellular location">
    <subcellularLocation>
        <location evidence="1">Membrane</location>
        <topology evidence="1">Single-pass type IV membrane protein</topology>
    </subcellularLocation>
</comment>
<feature type="domain" description="MSP" evidence="9">
    <location>
        <begin position="4"/>
        <end position="125"/>
    </location>
</feature>
<gene>
    <name evidence="10" type="ORF">GCK72_011611</name>
</gene>